<feature type="transmembrane region" description="Helical" evidence="1">
    <location>
        <begin position="471"/>
        <end position="491"/>
    </location>
</feature>
<dbReference type="AlphaFoldDB" id="A0A328B862"/>
<dbReference type="Proteomes" id="UP000249524">
    <property type="component" value="Unassembled WGS sequence"/>
</dbReference>
<dbReference type="GO" id="GO:0006508">
    <property type="term" value="P:proteolysis"/>
    <property type="evidence" value="ECO:0007669"/>
    <property type="project" value="InterPro"/>
</dbReference>
<dbReference type="SUPFAM" id="SSF53187">
    <property type="entry name" value="Zn-dependent exopeptidases"/>
    <property type="match status" value="1"/>
</dbReference>
<sequence length="794" mass="84027">MGRLLALLAALVAGAWIAYTEQQLPESAPVGTPKTEFSGERAFADVNFLAAVPHPVGSVANANVRDAIVGRMLRVGLEPEIRPGVGVQIPRRAPDLILAGRVENIVGILRGRDPSLPALVLMAHYDSVPGSPGAADDLMGVAAALETARAIAARGTPVRDVIVLITDGEEAGLLGANHFFQRDPLARRTGLVMNLEARGSTGRVQMFQTSPQNAGLIRVFQETAVRPASSSLAVMIYEKMPNDTDLTESLRVGIPGLNYAIIGGQFDYHSATSTAANLDRRSLQDMGSQALAMASEIAFSPNLPDPGPSPVYANLFGDVLLAYPTWFGWVLIAAIGVMLVFAVRWARHSGEFPARDLLHGAGAFAFAGAGTAAILQFARRLTGAEFGFLEQRFLLAQSVAWEWAIMLTALGFMMLCAAELARTRRWVAAVPLVAGLACSAFGQLDLIGLVAGVLAAAIGAATYGRPVSRKGAWAGGLIFALALTAILQALAPAAAFVLAWPLFVAALGAAATALSARHGVVAMATLVVLAAVALGWQGGLSHFAFEGMDLMPLFAVQMVTAAMVLWPLAQPDQGRSPARWVGVGVLALGLGLTLSVRADDPWSPRHPKVTYVGYQIEHDTGRAWRFALPGDGSSWTEQVLAADGGSAQLVRQWWWRRPHLRAPARAVEAQPPSITLERNPAGTLRLTAAPPAEARTLEMQVRASTAAQITAIAGVPTSAPLPAGKWVRVNWVSAGEAIDLTIQPAQPGRLDVRYVAGIDRWPAAATPLPPRPTDLMAWDDSDSTFVTGARAFTW</sequence>
<dbReference type="EMBL" id="QFYS01000007">
    <property type="protein sequence ID" value="RAK63610.1"/>
    <property type="molecule type" value="Genomic_DNA"/>
</dbReference>
<dbReference type="GO" id="GO:0008235">
    <property type="term" value="F:metalloexopeptidase activity"/>
    <property type="evidence" value="ECO:0007669"/>
    <property type="project" value="InterPro"/>
</dbReference>
<protein>
    <recommendedName>
        <fullName evidence="3">Peptidase M28 domain-containing protein</fullName>
    </recommendedName>
</protein>
<keyword evidence="2" id="KW-0732">Signal</keyword>
<feature type="signal peptide" evidence="2">
    <location>
        <begin position="1"/>
        <end position="18"/>
    </location>
</feature>
<feature type="transmembrane region" description="Helical" evidence="1">
    <location>
        <begin position="497"/>
        <end position="514"/>
    </location>
</feature>
<feature type="transmembrane region" description="Helical" evidence="1">
    <location>
        <begin position="357"/>
        <end position="378"/>
    </location>
</feature>
<feature type="transmembrane region" description="Helical" evidence="1">
    <location>
        <begin position="550"/>
        <end position="568"/>
    </location>
</feature>
<dbReference type="PANTHER" id="PTHR12147">
    <property type="entry name" value="METALLOPEPTIDASE M28 FAMILY MEMBER"/>
    <property type="match status" value="1"/>
</dbReference>
<keyword evidence="5" id="KW-1185">Reference proteome</keyword>
<evidence type="ECO:0000313" key="5">
    <source>
        <dbReference type="Proteomes" id="UP000249524"/>
    </source>
</evidence>
<proteinExistence type="predicted"/>
<dbReference type="Pfam" id="PF04389">
    <property type="entry name" value="Peptidase_M28"/>
    <property type="match status" value="1"/>
</dbReference>
<comment type="caution">
    <text evidence="4">The sequence shown here is derived from an EMBL/GenBank/DDBJ whole genome shotgun (WGS) entry which is preliminary data.</text>
</comment>
<keyword evidence="1" id="KW-1133">Transmembrane helix</keyword>
<feature type="transmembrane region" description="Helical" evidence="1">
    <location>
        <begin position="398"/>
        <end position="418"/>
    </location>
</feature>
<feature type="transmembrane region" description="Helical" evidence="1">
    <location>
        <begin position="425"/>
        <end position="442"/>
    </location>
</feature>
<evidence type="ECO:0000256" key="1">
    <source>
        <dbReference type="SAM" id="Phobius"/>
    </source>
</evidence>
<dbReference type="OrthoDB" id="9778250at2"/>
<feature type="transmembrane region" description="Helical" evidence="1">
    <location>
        <begin position="448"/>
        <end position="464"/>
    </location>
</feature>
<keyword evidence="1" id="KW-0472">Membrane</keyword>
<feature type="domain" description="Peptidase M28" evidence="3">
    <location>
        <begin position="104"/>
        <end position="292"/>
    </location>
</feature>
<dbReference type="PANTHER" id="PTHR12147:SF26">
    <property type="entry name" value="PEPTIDASE M28 DOMAIN-CONTAINING PROTEIN"/>
    <property type="match status" value="1"/>
</dbReference>
<dbReference type="InterPro" id="IPR045175">
    <property type="entry name" value="M28_fam"/>
</dbReference>
<feature type="chain" id="PRO_5016304682" description="Peptidase M28 domain-containing protein" evidence="2">
    <location>
        <begin position="19"/>
        <end position="794"/>
    </location>
</feature>
<evidence type="ECO:0000256" key="2">
    <source>
        <dbReference type="SAM" id="SignalP"/>
    </source>
</evidence>
<feature type="transmembrane region" description="Helical" evidence="1">
    <location>
        <begin position="580"/>
        <end position="598"/>
    </location>
</feature>
<reference evidence="4 5" key="1">
    <citation type="submission" date="2018-05" db="EMBL/GenBank/DDBJ databases">
        <authorList>
            <person name="Lanie J.A."/>
            <person name="Ng W.-L."/>
            <person name="Kazmierczak K.M."/>
            <person name="Andrzejewski T.M."/>
            <person name="Davidsen T.M."/>
            <person name="Wayne K.J."/>
            <person name="Tettelin H."/>
            <person name="Glass J.I."/>
            <person name="Rusch D."/>
            <person name="Podicherti R."/>
            <person name="Tsui H.-C.T."/>
            <person name="Winkler M.E."/>
        </authorList>
    </citation>
    <scope>NUCLEOTIDE SEQUENCE [LARGE SCALE GENOMIC DNA]</scope>
    <source>
        <strain evidence="4 5">BUT-10</strain>
    </source>
</reference>
<evidence type="ECO:0000313" key="4">
    <source>
        <dbReference type="EMBL" id="RAK63610.1"/>
    </source>
</evidence>
<gene>
    <name evidence="4" type="ORF">DJ019_15225</name>
</gene>
<keyword evidence="1" id="KW-0812">Transmembrane</keyword>
<organism evidence="4 5">
    <name type="scientific">Phenylobacterium kunshanense</name>
    <dbReference type="NCBI Taxonomy" id="1445034"/>
    <lineage>
        <taxon>Bacteria</taxon>
        <taxon>Pseudomonadati</taxon>
        <taxon>Pseudomonadota</taxon>
        <taxon>Alphaproteobacteria</taxon>
        <taxon>Caulobacterales</taxon>
        <taxon>Caulobacteraceae</taxon>
        <taxon>Phenylobacterium</taxon>
    </lineage>
</organism>
<evidence type="ECO:0000259" key="3">
    <source>
        <dbReference type="Pfam" id="PF04389"/>
    </source>
</evidence>
<feature type="transmembrane region" description="Helical" evidence="1">
    <location>
        <begin position="326"/>
        <end position="345"/>
    </location>
</feature>
<feature type="transmembrane region" description="Helical" evidence="1">
    <location>
        <begin position="521"/>
        <end position="538"/>
    </location>
</feature>
<dbReference type="Gene3D" id="3.40.630.10">
    <property type="entry name" value="Zn peptidases"/>
    <property type="match status" value="1"/>
</dbReference>
<dbReference type="RefSeq" id="WP_111276920.1">
    <property type="nucleotide sequence ID" value="NZ_QFYS01000007.1"/>
</dbReference>
<accession>A0A328B862</accession>
<name>A0A328B862_9CAUL</name>
<dbReference type="InterPro" id="IPR007484">
    <property type="entry name" value="Peptidase_M28"/>
</dbReference>